<sequence length="357" mass="38877">MTQKLPADQHMTDVFGRFQNATPTLSEPYGPTTTISNRKKNILGTAAVLLTGGAAFAAINFEKIRDYVEGKELSTDEVPMVPEGELPAETATTTAPVRPQSTAPLRHHTASAVQNGTITPTDTIKIAGQVREEMPFGEAYAVAREEVGPGGIFSWHGQVFNTYTVEEWRDLSLSQRQEFLSDVGYRPTQSTETVESEPTTIATINGQGETVQVPPIADNPSNDGIETIVAEPAYFDLFINGRPALGIDDDHDGIADAIVFLDEHSNNLIAFVDAEGDAMIDTVIQFDTINQQVIGQEAIEVPFMAEISKLEILSNLIETNDNLGLRADADVNVAYNDDNDYTHEDGYVNDADLPEMD</sequence>
<name>A0A840TLE5_9BACT</name>
<reference evidence="1 2" key="1">
    <citation type="submission" date="2020-08" db="EMBL/GenBank/DDBJ databases">
        <title>Genomic Encyclopedia of Type Strains, Phase IV (KMG-IV): sequencing the most valuable type-strain genomes for metagenomic binning, comparative biology and taxonomic classification.</title>
        <authorList>
            <person name="Goeker M."/>
        </authorList>
    </citation>
    <scope>NUCLEOTIDE SEQUENCE [LARGE SCALE GENOMIC DNA]</scope>
    <source>
        <strain evidence="1 2">DSM 105074</strain>
    </source>
</reference>
<protein>
    <submittedName>
        <fullName evidence="1">Uncharacterized protein</fullName>
    </submittedName>
</protein>
<keyword evidence="2" id="KW-1185">Reference proteome</keyword>
<dbReference type="Proteomes" id="UP000557307">
    <property type="component" value="Unassembled WGS sequence"/>
</dbReference>
<dbReference type="RefSeq" id="WP_184171019.1">
    <property type="nucleotide sequence ID" value="NZ_JACHGF010000001.1"/>
</dbReference>
<comment type="caution">
    <text evidence="1">The sequence shown here is derived from an EMBL/GenBank/DDBJ whole genome shotgun (WGS) entry which is preliminary data.</text>
</comment>
<evidence type="ECO:0000313" key="1">
    <source>
        <dbReference type="EMBL" id="MBB5282607.1"/>
    </source>
</evidence>
<evidence type="ECO:0000313" key="2">
    <source>
        <dbReference type="Proteomes" id="UP000557307"/>
    </source>
</evidence>
<organism evidence="1 2">
    <name type="scientific">Rhabdobacter roseus</name>
    <dbReference type="NCBI Taxonomy" id="1655419"/>
    <lineage>
        <taxon>Bacteria</taxon>
        <taxon>Pseudomonadati</taxon>
        <taxon>Bacteroidota</taxon>
        <taxon>Cytophagia</taxon>
        <taxon>Cytophagales</taxon>
        <taxon>Cytophagaceae</taxon>
        <taxon>Rhabdobacter</taxon>
    </lineage>
</organism>
<proteinExistence type="predicted"/>
<dbReference type="AlphaFoldDB" id="A0A840TLE5"/>
<gene>
    <name evidence="1" type="ORF">HNQ92_000728</name>
</gene>
<dbReference type="EMBL" id="JACHGF010000001">
    <property type="protein sequence ID" value="MBB5282607.1"/>
    <property type="molecule type" value="Genomic_DNA"/>
</dbReference>
<accession>A0A840TLE5</accession>